<evidence type="ECO:0000256" key="6">
    <source>
        <dbReference type="ARBA" id="ARBA00023242"/>
    </source>
</evidence>
<evidence type="ECO:0000256" key="5">
    <source>
        <dbReference type="ARBA" id="ARBA00023163"/>
    </source>
</evidence>
<feature type="compositionally biased region" description="Low complexity" evidence="8">
    <location>
        <begin position="290"/>
        <end position="305"/>
    </location>
</feature>
<protein>
    <recommendedName>
        <fullName evidence="7">Transcriptional activator HAP2</fullName>
    </recommendedName>
</protein>
<evidence type="ECO:0000256" key="4">
    <source>
        <dbReference type="ARBA" id="ARBA00023159"/>
    </source>
</evidence>
<evidence type="ECO:0000256" key="2">
    <source>
        <dbReference type="ARBA" id="ARBA00023015"/>
    </source>
</evidence>
<dbReference type="PANTHER" id="PTHR12632">
    <property type="entry name" value="TRANSCRIPTION FACTOR NF-Y ALPHA-RELATED"/>
    <property type="match status" value="1"/>
</dbReference>
<name>A0A9P8A824_MORAP</name>
<evidence type="ECO:0000313" key="9">
    <source>
        <dbReference type="EMBL" id="KAG9326443.1"/>
    </source>
</evidence>
<keyword evidence="5 7" id="KW-0804">Transcription</keyword>
<feature type="region of interest" description="Disordered" evidence="8">
    <location>
        <begin position="206"/>
        <end position="245"/>
    </location>
</feature>
<reference evidence="9" key="1">
    <citation type="submission" date="2021-07" db="EMBL/GenBank/DDBJ databases">
        <title>Draft genome of Mortierella alpina, strain LL118, isolated from an aspen leaf litter sample.</title>
        <authorList>
            <person name="Yang S."/>
            <person name="Vinatzer B.A."/>
        </authorList>
    </citation>
    <scope>NUCLEOTIDE SEQUENCE</scope>
    <source>
        <strain evidence="9">LL118</strain>
    </source>
</reference>
<dbReference type="PROSITE" id="PS51152">
    <property type="entry name" value="NFYA_HAP2_2"/>
    <property type="match status" value="1"/>
</dbReference>
<comment type="similarity">
    <text evidence="7">Belongs to the NFYA/HAP2 subunit family.</text>
</comment>
<dbReference type="GO" id="GO:0003700">
    <property type="term" value="F:DNA-binding transcription factor activity"/>
    <property type="evidence" value="ECO:0007669"/>
    <property type="project" value="UniProtKB-UniRule"/>
</dbReference>
<feature type="compositionally biased region" description="Low complexity" evidence="8">
    <location>
        <begin position="51"/>
        <end position="61"/>
    </location>
</feature>
<organism evidence="9 10">
    <name type="scientific">Mortierella alpina</name>
    <name type="common">Oleaginous fungus</name>
    <name type="synonym">Mortierella renispora</name>
    <dbReference type="NCBI Taxonomy" id="64518"/>
    <lineage>
        <taxon>Eukaryota</taxon>
        <taxon>Fungi</taxon>
        <taxon>Fungi incertae sedis</taxon>
        <taxon>Mucoromycota</taxon>
        <taxon>Mortierellomycotina</taxon>
        <taxon>Mortierellomycetes</taxon>
        <taxon>Mortierellales</taxon>
        <taxon>Mortierellaceae</taxon>
        <taxon>Mortierella</taxon>
    </lineage>
</organism>
<feature type="compositionally biased region" description="Polar residues" evidence="8">
    <location>
        <begin position="392"/>
        <end position="406"/>
    </location>
</feature>
<feature type="region of interest" description="Disordered" evidence="8">
    <location>
        <begin position="352"/>
        <end position="413"/>
    </location>
</feature>
<dbReference type="GO" id="GO:0003677">
    <property type="term" value="F:DNA binding"/>
    <property type="evidence" value="ECO:0007669"/>
    <property type="project" value="UniProtKB-KW"/>
</dbReference>
<keyword evidence="2 7" id="KW-0805">Transcription regulation</keyword>
<dbReference type="AlphaFoldDB" id="A0A9P8A824"/>
<dbReference type="InterPro" id="IPR001289">
    <property type="entry name" value="NFYA"/>
</dbReference>
<dbReference type="PROSITE" id="PS00686">
    <property type="entry name" value="NFYA_HAP2_1"/>
    <property type="match status" value="1"/>
</dbReference>
<feature type="compositionally biased region" description="Low complexity" evidence="8">
    <location>
        <begin position="223"/>
        <end position="245"/>
    </location>
</feature>
<comment type="caution">
    <text evidence="9">The sequence shown here is derived from an EMBL/GenBank/DDBJ whole genome shotgun (WGS) entry which is preliminary data.</text>
</comment>
<evidence type="ECO:0000256" key="7">
    <source>
        <dbReference type="RuleBase" id="RU367155"/>
    </source>
</evidence>
<evidence type="ECO:0000256" key="8">
    <source>
        <dbReference type="SAM" id="MobiDB-lite"/>
    </source>
</evidence>
<accession>A0A9P8A824</accession>
<evidence type="ECO:0000313" key="10">
    <source>
        <dbReference type="Proteomes" id="UP000717515"/>
    </source>
</evidence>
<evidence type="ECO:0000256" key="3">
    <source>
        <dbReference type="ARBA" id="ARBA00023125"/>
    </source>
</evidence>
<keyword evidence="4" id="KW-0010">Activator</keyword>
<evidence type="ECO:0000256" key="1">
    <source>
        <dbReference type="ARBA" id="ARBA00004123"/>
    </source>
</evidence>
<dbReference type="SMART" id="SM00521">
    <property type="entry name" value="CBF"/>
    <property type="match status" value="1"/>
</dbReference>
<comment type="subcellular location">
    <subcellularLocation>
        <location evidence="1 7">Nucleus</location>
    </subcellularLocation>
</comment>
<dbReference type="PRINTS" id="PR00616">
    <property type="entry name" value="CCAATSUBUNTB"/>
</dbReference>
<keyword evidence="3 7" id="KW-0238">DNA-binding</keyword>
<sequence>MDDHHQQQHHHQYQSSLVYGHPQGGHDDHTRYQGYQQSFQPLPGMMPPQSPTSSSPTSSHSRMTHEQEAHQHQTGAFPADMGQPHRLMGGEGSVGPAVQADEEPLYVNAKQYHRILKRRAARAKLEELNRMAKIRKPYLHESRHKHAMRRPRGPGGRFLTSQEIAEMDRIQAAFEAQGGVGPVGGDLHLANNHHTPQQEQAFIQQQLQLQRQQPAQQPPQQQPPQQNQAQVQAPSDTQQQQQQQIPLTLQQHHLPPQHSQQQTSDQQQQYQAQFPMHNSVLQQHHELQQHHQQQQQQHSFQQQQQYPDAQRYTTDQYSQQLPPYTTDGAPQGLYDVSNVVVKSEALDIPSTMATSAAAAAAAAVAQTTGSSNGASGQQTSVPGGESGAGVSMKSQASSSPGYQNGPSKAEQKS</sequence>
<dbReference type="InterPro" id="IPR018362">
    <property type="entry name" value="CCAAT-binding_factor_CS"/>
</dbReference>
<dbReference type="Proteomes" id="UP000717515">
    <property type="component" value="Unassembled WGS sequence"/>
</dbReference>
<comment type="subunit">
    <text evidence="7">Heterotrimer.</text>
</comment>
<keyword evidence="6 7" id="KW-0539">Nucleus</keyword>
<dbReference type="Pfam" id="PF02045">
    <property type="entry name" value="CBFB_NFYA"/>
    <property type="match status" value="1"/>
</dbReference>
<feature type="compositionally biased region" description="Polar residues" evidence="8">
    <location>
        <begin position="372"/>
        <end position="381"/>
    </location>
</feature>
<feature type="region of interest" description="Disordered" evidence="8">
    <location>
        <begin position="1"/>
        <end position="93"/>
    </location>
</feature>
<dbReference type="Gene3D" id="6.10.250.2430">
    <property type="match status" value="1"/>
</dbReference>
<proteinExistence type="inferred from homology"/>
<dbReference type="EMBL" id="JAIFTL010000019">
    <property type="protein sequence ID" value="KAG9326443.1"/>
    <property type="molecule type" value="Genomic_DNA"/>
</dbReference>
<feature type="compositionally biased region" description="Low complexity" evidence="8">
    <location>
        <begin position="206"/>
        <end position="215"/>
    </location>
</feature>
<comment type="function">
    <text evidence="7">Component of the sequence-specific heterotrimeric transcription factor (NF-Y) which specifically recognizes a 5'-CCAAT-3' box motif found in the promoters of its target genes.</text>
</comment>
<gene>
    <name evidence="9" type="ORF">KVV02_001622</name>
</gene>
<dbReference type="GO" id="GO:0016602">
    <property type="term" value="C:CCAAT-binding factor complex"/>
    <property type="evidence" value="ECO:0007669"/>
    <property type="project" value="InterPro"/>
</dbReference>
<feature type="region of interest" description="Disordered" evidence="8">
    <location>
        <begin position="283"/>
        <end position="311"/>
    </location>
</feature>
<feature type="compositionally biased region" description="Low complexity" evidence="8">
    <location>
        <begin position="352"/>
        <end position="371"/>
    </location>
</feature>